<protein>
    <recommendedName>
        <fullName evidence="4">DUF5666 domain-containing protein</fullName>
    </recommendedName>
</protein>
<evidence type="ECO:0008006" key="4">
    <source>
        <dbReference type="Google" id="ProtNLM"/>
    </source>
</evidence>
<comment type="caution">
    <text evidence="2">The sequence shown here is derived from an EMBL/GenBank/DDBJ whole genome shotgun (WGS) entry which is preliminary data.</text>
</comment>
<sequence length="159" mass="16573">MKVLIFAVALAVTGCGAQAPAADVADAAVEMVALQEVGFEAGDAGGAGDAATDSPGVRPRAVRKLLRKNTLHGEVVVRTREGEERTVVVQRGEVTTADDKGFTVKSSDGYEVTWTFGDRLRVTENRKKAERGAVRPGVRVGVGGVRDGSAVTARLVIIG</sequence>
<reference evidence="2 3" key="1">
    <citation type="submission" date="2018-05" db="EMBL/GenBank/DDBJ databases">
        <title>Genomic Encyclopedia of Archaeal and Bacterial Type Strains, Phase II (KMG-II): from individual species to whole genera.</title>
        <authorList>
            <person name="Goeker M."/>
        </authorList>
    </citation>
    <scope>NUCLEOTIDE SEQUENCE [LARGE SCALE GENOMIC DNA]</scope>
    <source>
        <strain evidence="2 3">DSM 45184</strain>
    </source>
</reference>
<keyword evidence="3" id="KW-1185">Reference proteome</keyword>
<name>A0A316FT78_9ACTN</name>
<dbReference type="AlphaFoldDB" id="A0A316FT78"/>
<accession>A0A316FT78</accession>
<feature type="chain" id="PRO_5016465763" description="DUF5666 domain-containing protein" evidence="1">
    <location>
        <begin position="22"/>
        <end position="159"/>
    </location>
</feature>
<dbReference type="EMBL" id="QGGR01000002">
    <property type="protein sequence ID" value="PWK51315.1"/>
    <property type="molecule type" value="Genomic_DNA"/>
</dbReference>
<evidence type="ECO:0000313" key="2">
    <source>
        <dbReference type="EMBL" id="PWK51315.1"/>
    </source>
</evidence>
<dbReference type="Proteomes" id="UP000245697">
    <property type="component" value="Unassembled WGS sequence"/>
</dbReference>
<evidence type="ECO:0000256" key="1">
    <source>
        <dbReference type="SAM" id="SignalP"/>
    </source>
</evidence>
<keyword evidence="1" id="KW-0732">Signal</keyword>
<feature type="signal peptide" evidence="1">
    <location>
        <begin position="1"/>
        <end position="21"/>
    </location>
</feature>
<dbReference type="PROSITE" id="PS51257">
    <property type="entry name" value="PROKAR_LIPOPROTEIN"/>
    <property type="match status" value="1"/>
</dbReference>
<gene>
    <name evidence="2" type="ORF">BC793_102343</name>
</gene>
<proteinExistence type="predicted"/>
<organism evidence="2 3">
    <name type="scientific">Actinoplanes xinjiangensis</name>
    <dbReference type="NCBI Taxonomy" id="512350"/>
    <lineage>
        <taxon>Bacteria</taxon>
        <taxon>Bacillati</taxon>
        <taxon>Actinomycetota</taxon>
        <taxon>Actinomycetes</taxon>
        <taxon>Micromonosporales</taxon>
        <taxon>Micromonosporaceae</taxon>
        <taxon>Actinoplanes</taxon>
    </lineage>
</organism>
<evidence type="ECO:0000313" key="3">
    <source>
        <dbReference type="Proteomes" id="UP000245697"/>
    </source>
</evidence>